<dbReference type="InterPro" id="IPR005149">
    <property type="entry name" value="Tscrpt_reg_PadR_N"/>
</dbReference>
<proteinExistence type="predicted"/>
<dbReference type="AlphaFoldDB" id="A0A7L4P6P7"/>
<dbReference type="OMA" id="NLWLYVV"/>
<sequence>MKAFTRFKRCIGQGNLWLYVVSILNKKGPLHGYAIIQELRRLGFDISSVYGYVLLKRMVADGVLQEREEGGRKVYVPTEEALEKFRKALDEMQNLVRLLS</sequence>
<keyword evidence="3" id="KW-1185">Reference proteome</keyword>
<feature type="domain" description="Transcription regulator PadR N-terminal" evidence="1">
    <location>
        <begin position="21"/>
        <end position="80"/>
    </location>
</feature>
<reference evidence="2 3" key="1">
    <citation type="journal article" date="2020" name="Nat. Commun.">
        <title>The structures of two archaeal type IV pili illuminate evolutionary relationships.</title>
        <authorList>
            <person name="Wang F."/>
            <person name="Baquero D.P."/>
            <person name="Su Z."/>
            <person name="Beltran L.C."/>
            <person name="Prangishvili D."/>
            <person name="Krupovic M."/>
            <person name="Egelman E.H."/>
        </authorList>
    </citation>
    <scope>NUCLEOTIDE SEQUENCE [LARGE SCALE GENOMIC DNA]</scope>
    <source>
        <strain evidence="2 3">2GA</strain>
    </source>
</reference>
<evidence type="ECO:0000313" key="2">
    <source>
        <dbReference type="EMBL" id="NYR14718.1"/>
    </source>
</evidence>
<comment type="caution">
    <text evidence="2">The sequence shown here is derived from an EMBL/GenBank/DDBJ whole genome shotgun (WGS) entry which is preliminary data.</text>
</comment>
<dbReference type="Pfam" id="PF03551">
    <property type="entry name" value="PadR"/>
    <property type="match status" value="1"/>
</dbReference>
<dbReference type="Proteomes" id="UP000554766">
    <property type="component" value="Unassembled WGS sequence"/>
</dbReference>
<dbReference type="GeneID" id="5054057"/>
<organism evidence="2 3">
    <name type="scientific">Pyrobaculum arsenaticum</name>
    <dbReference type="NCBI Taxonomy" id="121277"/>
    <lineage>
        <taxon>Archaea</taxon>
        <taxon>Thermoproteota</taxon>
        <taxon>Thermoprotei</taxon>
        <taxon>Thermoproteales</taxon>
        <taxon>Thermoproteaceae</taxon>
        <taxon>Pyrobaculum</taxon>
    </lineage>
</organism>
<dbReference type="PANTHER" id="PTHR43252:SF5">
    <property type="entry name" value="TRANSCRIPTIONAL REGULATOR, PADR-LIKE FAMILY"/>
    <property type="match status" value="1"/>
</dbReference>
<dbReference type="Gene3D" id="1.10.10.10">
    <property type="entry name" value="Winged helix-like DNA-binding domain superfamily/Winged helix DNA-binding domain"/>
    <property type="match status" value="1"/>
</dbReference>
<name>A0A7L4P6P7_9CREN</name>
<dbReference type="InterPro" id="IPR036390">
    <property type="entry name" value="WH_DNA-bd_sf"/>
</dbReference>
<accession>A0A7L4P6P7</accession>
<protein>
    <submittedName>
        <fullName evidence="2">PadR family transcriptional regulator</fullName>
    </submittedName>
</protein>
<dbReference type="PANTHER" id="PTHR43252">
    <property type="entry name" value="TRANSCRIPTIONAL REGULATOR YQJI"/>
    <property type="match status" value="1"/>
</dbReference>
<gene>
    <name evidence="2" type="ORF">HC235_01795</name>
</gene>
<evidence type="ECO:0000259" key="1">
    <source>
        <dbReference type="Pfam" id="PF03551"/>
    </source>
</evidence>
<dbReference type="SUPFAM" id="SSF46785">
    <property type="entry name" value="Winged helix' DNA-binding domain"/>
    <property type="match status" value="1"/>
</dbReference>
<dbReference type="EMBL" id="JAAVJF010000001">
    <property type="protein sequence ID" value="NYR14718.1"/>
    <property type="molecule type" value="Genomic_DNA"/>
</dbReference>
<dbReference type="RefSeq" id="WP_011900245.1">
    <property type="nucleotide sequence ID" value="NZ_JAAVJF010000001.1"/>
</dbReference>
<evidence type="ECO:0000313" key="3">
    <source>
        <dbReference type="Proteomes" id="UP000554766"/>
    </source>
</evidence>
<dbReference type="InterPro" id="IPR036388">
    <property type="entry name" value="WH-like_DNA-bd_sf"/>
</dbReference>